<name>F9RP59_9VIBR</name>
<dbReference type="RefSeq" id="WP_005595705.1">
    <property type="nucleotide sequence ID" value="NZ_AFWE01000135.1"/>
</dbReference>
<dbReference type="eggNOG" id="ENOG5031NP5">
    <property type="taxonomic scope" value="Bacteria"/>
</dbReference>
<organism evidence="2 3">
    <name type="scientific">Vibrio scophthalmi LMG 19158</name>
    <dbReference type="NCBI Taxonomy" id="870967"/>
    <lineage>
        <taxon>Bacteria</taxon>
        <taxon>Pseudomonadati</taxon>
        <taxon>Pseudomonadota</taxon>
        <taxon>Gammaproteobacteria</taxon>
        <taxon>Vibrionales</taxon>
        <taxon>Vibrionaceae</taxon>
        <taxon>Vibrio</taxon>
    </lineage>
</organism>
<keyword evidence="1" id="KW-0472">Membrane</keyword>
<accession>F9RP59</accession>
<feature type="transmembrane region" description="Helical" evidence="1">
    <location>
        <begin position="12"/>
        <end position="38"/>
    </location>
</feature>
<keyword evidence="1" id="KW-1133">Transmembrane helix</keyword>
<comment type="caution">
    <text evidence="2">The sequence shown here is derived from an EMBL/GenBank/DDBJ whole genome shotgun (WGS) entry which is preliminary data.</text>
</comment>
<evidence type="ECO:0000313" key="2">
    <source>
        <dbReference type="EMBL" id="EGU35910.1"/>
    </source>
</evidence>
<feature type="transmembrane region" description="Helical" evidence="1">
    <location>
        <begin position="79"/>
        <end position="96"/>
    </location>
</feature>
<feature type="transmembrane region" description="Helical" evidence="1">
    <location>
        <begin position="50"/>
        <end position="67"/>
    </location>
</feature>
<protein>
    <submittedName>
        <fullName evidence="2">Uncharacterized protein</fullName>
    </submittedName>
</protein>
<dbReference type="EMBL" id="AFWE01000135">
    <property type="protein sequence ID" value="EGU35910.1"/>
    <property type="molecule type" value="Genomic_DNA"/>
</dbReference>
<gene>
    <name evidence="2" type="ORF">VIS19158_13992</name>
</gene>
<feature type="transmembrane region" description="Helical" evidence="1">
    <location>
        <begin position="102"/>
        <end position="122"/>
    </location>
</feature>
<proteinExistence type="predicted"/>
<dbReference type="Proteomes" id="UP000004349">
    <property type="component" value="Unassembled WGS sequence"/>
</dbReference>
<evidence type="ECO:0000313" key="3">
    <source>
        <dbReference type="Proteomes" id="UP000004349"/>
    </source>
</evidence>
<dbReference type="AlphaFoldDB" id="F9RP59"/>
<reference evidence="2 3" key="1">
    <citation type="journal article" date="2012" name="Int. J. Syst. Evol. Microbiol.">
        <title>Vibrio caribbeanicus sp. nov., isolated from the marine sponge Scleritoderma cyanea.</title>
        <authorList>
            <person name="Hoffmann M."/>
            <person name="Monday S.R."/>
            <person name="Allard M.W."/>
            <person name="Strain E.A."/>
            <person name="Whittaker P."/>
            <person name="Naum M."/>
            <person name="McCarthy P.J."/>
            <person name="Lopez J.V."/>
            <person name="Fischer M."/>
            <person name="Brown E.W."/>
        </authorList>
    </citation>
    <scope>NUCLEOTIDE SEQUENCE [LARGE SCALE GENOMIC DNA]</scope>
    <source>
        <strain evidence="2 3">LMG 19158</strain>
    </source>
</reference>
<evidence type="ECO:0000256" key="1">
    <source>
        <dbReference type="SAM" id="Phobius"/>
    </source>
</evidence>
<sequence>MKGFSLHCNEGFLIKVLVSLGAGYLGGVANVITIWFINIVAGKLILDSQFLYKQIAWGGLWAVFYVVDVFGNNWKVKGFAISILATVFTFFVFRTLDVTFEILLRSFVVNVIIWGGVSSFLYHKTLFNSSEGE</sequence>
<keyword evidence="1" id="KW-0812">Transmembrane</keyword>